<dbReference type="GO" id="GO:0006450">
    <property type="term" value="P:regulation of translational fidelity"/>
    <property type="evidence" value="ECO:0007669"/>
    <property type="project" value="TreeGrafter"/>
</dbReference>
<dbReference type="GO" id="GO:0000049">
    <property type="term" value="F:tRNA binding"/>
    <property type="evidence" value="ECO:0007669"/>
    <property type="project" value="TreeGrafter"/>
</dbReference>
<evidence type="ECO:0000256" key="1">
    <source>
        <dbReference type="ARBA" id="ARBA00004496"/>
    </source>
</evidence>
<evidence type="ECO:0000256" key="9">
    <source>
        <dbReference type="HAMAP-Rule" id="MF_01852"/>
    </source>
</evidence>
<evidence type="ECO:0000256" key="4">
    <source>
        <dbReference type="ARBA" id="ARBA00022694"/>
    </source>
</evidence>
<dbReference type="InterPro" id="IPR050156">
    <property type="entry name" value="TC-AMP_synthase_SUA5"/>
</dbReference>
<comment type="catalytic activity">
    <reaction evidence="8 9">
        <text>L-threonine + hydrogencarbonate + ATP = L-threonylcarbamoyladenylate + diphosphate + H2O</text>
        <dbReference type="Rhea" id="RHEA:36407"/>
        <dbReference type="ChEBI" id="CHEBI:15377"/>
        <dbReference type="ChEBI" id="CHEBI:17544"/>
        <dbReference type="ChEBI" id="CHEBI:30616"/>
        <dbReference type="ChEBI" id="CHEBI:33019"/>
        <dbReference type="ChEBI" id="CHEBI:57926"/>
        <dbReference type="ChEBI" id="CHEBI:73682"/>
        <dbReference type="EC" id="2.7.7.87"/>
    </reaction>
</comment>
<dbReference type="InterPro" id="IPR023535">
    <property type="entry name" value="TC-AMP_synthase"/>
</dbReference>
<keyword evidence="4 9" id="KW-0819">tRNA processing</keyword>
<keyword evidence="3 9" id="KW-0808">Transferase</keyword>
<dbReference type="HAMAP" id="MF_01852">
    <property type="entry name" value="TsaC"/>
    <property type="match status" value="1"/>
</dbReference>
<dbReference type="GO" id="GO:0002949">
    <property type="term" value="P:tRNA threonylcarbamoyladenosine modification"/>
    <property type="evidence" value="ECO:0007669"/>
    <property type="project" value="UniProtKB-UniRule"/>
</dbReference>
<dbReference type="PANTHER" id="PTHR17490:SF18">
    <property type="entry name" value="THREONYLCARBAMOYL-AMP SYNTHASE"/>
    <property type="match status" value="1"/>
</dbReference>
<evidence type="ECO:0000313" key="13">
    <source>
        <dbReference type="Proteomes" id="UP000550401"/>
    </source>
</evidence>
<dbReference type="InterPro" id="IPR017945">
    <property type="entry name" value="DHBP_synth_RibB-like_a/b_dom"/>
</dbReference>
<dbReference type="PANTHER" id="PTHR17490">
    <property type="entry name" value="SUA5"/>
    <property type="match status" value="1"/>
</dbReference>
<dbReference type="Gene3D" id="3.90.870.10">
    <property type="entry name" value="DHBP synthase"/>
    <property type="match status" value="1"/>
</dbReference>
<comment type="caution">
    <text evidence="12">The sequence shown here is derived from an EMBL/GenBank/DDBJ whole genome shotgun (WGS) entry which is preliminary data.</text>
</comment>
<evidence type="ECO:0000256" key="3">
    <source>
        <dbReference type="ARBA" id="ARBA00022679"/>
    </source>
</evidence>
<evidence type="ECO:0000313" key="12">
    <source>
        <dbReference type="EMBL" id="MBA8887440.1"/>
    </source>
</evidence>
<evidence type="ECO:0000256" key="7">
    <source>
        <dbReference type="ARBA" id="ARBA00022840"/>
    </source>
</evidence>
<protein>
    <recommendedName>
        <fullName evidence="9">Threonylcarbamoyl-AMP synthase</fullName>
        <shortName evidence="9">TC-AMP synthase</shortName>
        <ecNumber evidence="9">2.7.7.87</ecNumber>
    </recommendedName>
    <alternativeName>
        <fullName evidence="9">L-threonylcarbamoyladenylate synthase</fullName>
    </alternativeName>
    <alternativeName>
        <fullName evidence="9">t(6)A37 threonylcarbamoyladenosine biosynthesis protein TsaC</fullName>
    </alternativeName>
    <alternativeName>
        <fullName evidence="9">tRNA threonylcarbamoyladenosine biosynthesis protein TsaC</fullName>
    </alternativeName>
</protein>
<dbReference type="AlphaFoldDB" id="A0A839F2Z1"/>
<feature type="region of interest" description="Disordered" evidence="10">
    <location>
        <begin position="255"/>
        <end position="276"/>
    </location>
</feature>
<dbReference type="Proteomes" id="UP000550401">
    <property type="component" value="Unassembled WGS sequence"/>
</dbReference>
<sequence>MAAAVRDRRGDGIRDRGRPMACAGARLHGGAVAARAAVRRNDDHRQCSSRAIRLPALRQALQWPRSRWRRLARRRRQGVRALPPATVRMNTDHDDLAQAVAALRRGGVVAYPTEAVFGFGCDPHDHAAFERLFALKQRPPTQGVLLIGAEFAHVAPYIDLAATPADALSRALATWPGPHTWIFPRAAGVPEWIAGGHAGIALRVTAHAPAAALCRAFGGALVSTSANRHGEPPARRSEDVRHAFPTGIDAILNGETGGLERPTPIRDAITGESLRN</sequence>
<evidence type="ECO:0000259" key="11">
    <source>
        <dbReference type="PROSITE" id="PS51163"/>
    </source>
</evidence>
<dbReference type="EC" id="2.7.7.87" evidence="9"/>
<dbReference type="Pfam" id="PF01300">
    <property type="entry name" value="Sua5_yciO_yrdC"/>
    <property type="match status" value="1"/>
</dbReference>
<dbReference type="SUPFAM" id="SSF55821">
    <property type="entry name" value="YrdC/RibB"/>
    <property type="match status" value="1"/>
</dbReference>
<comment type="function">
    <text evidence="9">Required for the formation of a threonylcarbamoyl group on adenosine at position 37 (t(6)A37) in tRNAs that read codons beginning with adenine. Catalyzes the conversion of L-threonine, HCO(3)(-)/CO(2) and ATP to give threonylcarbamoyl-AMP (TC-AMP) as the acyladenylate intermediate, with the release of diphosphate.</text>
</comment>
<keyword evidence="6 9" id="KW-0547">Nucleotide-binding</keyword>
<reference evidence="12 13" key="1">
    <citation type="submission" date="2020-07" db="EMBL/GenBank/DDBJ databases">
        <title>Genomic Encyclopedia of Type Strains, Phase IV (KMG-V): Genome sequencing to study the core and pangenomes of soil and plant-associated prokaryotes.</title>
        <authorList>
            <person name="Whitman W."/>
        </authorList>
    </citation>
    <scope>NUCLEOTIDE SEQUENCE [LARGE SCALE GENOMIC DNA]</scope>
    <source>
        <strain evidence="12 13">RH2WT43</strain>
    </source>
</reference>
<keyword evidence="5 9" id="KW-0548">Nucleotidyltransferase</keyword>
<name>A0A839F2Z1_9GAMM</name>
<comment type="similarity">
    <text evidence="9">Belongs to the SUA5 family. TsaC subfamily.</text>
</comment>
<dbReference type="GO" id="GO:0005737">
    <property type="term" value="C:cytoplasm"/>
    <property type="evidence" value="ECO:0007669"/>
    <property type="project" value="UniProtKB-SubCell"/>
</dbReference>
<gene>
    <name evidence="9" type="primary">tsaC</name>
    <name evidence="12" type="ORF">FHW12_001654</name>
</gene>
<dbReference type="GO" id="GO:0003725">
    <property type="term" value="F:double-stranded RNA binding"/>
    <property type="evidence" value="ECO:0007669"/>
    <property type="project" value="InterPro"/>
</dbReference>
<keyword evidence="7 9" id="KW-0067">ATP-binding</keyword>
<evidence type="ECO:0000256" key="6">
    <source>
        <dbReference type="ARBA" id="ARBA00022741"/>
    </source>
</evidence>
<proteinExistence type="inferred from homology"/>
<evidence type="ECO:0000256" key="10">
    <source>
        <dbReference type="SAM" id="MobiDB-lite"/>
    </source>
</evidence>
<dbReference type="InterPro" id="IPR006070">
    <property type="entry name" value="Sua5-like_dom"/>
</dbReference>
<organism evidence="12 13">
    <name type="scientific">Dokdonella fugitiva</name>
    <dbReference type="NCBI Taxonomy" id="328517"/>
    <lineage>
        <taxon>Bacteria</taxon>
        <taxon>Pseudomonadati</taxon>
        <taxon>Pseudomonadota</taxon>
        <taxon>Gammaproteobacteria</taxon>
        <taxon>Lysobacterales</taxon>
        <taxon>Rhodanobacteraceae</taxon>
        <taxon>Dokdonella</taxon>
    </lineage>
</organism>
<comment type="subcellular location">
    <subcellularLocation>
        <location evidence="1 9">Cytoplasm</location>
    </subcellularLocation>
</comment>
<feature type="domain" description="YrdC-like" evidence="11">
    <location>
        <begin position="93"/>
        <end position="276"/>
    </location>
</feature>
<evidence type="ECO:0000256" key="8">
    <source>
        <dbReference type="ARBA" id="ARBA00048366"/>
    </source>
</evidence>
<dbReference type="EMBL" id="JACGXL010000002">
    <property type="protein sequence ID" value="MBA8887440.1"/>
    <property type="molecule type" value="Genomic_DNA"/>
</dbReference>
<evidence type="ECO:0000256" key="5">
    <source>
        <dbReference type="ARBA" id="ARBA00022695"/>
    </source>
</evidence>
<keyword evidence="13" id="KW-1185">Reference proteome</keyword>
<accession>A0A839F2Z1</accession>
<keyword evidence="2 9" id="KW-0963">Cytoplasm</keyword>
<dbReference type="GO" id="GO:0005524">
    <property type="term" value="F:ATP binding"/>
    <property type="evidence" value="ECO:0007669"/>
    <property type="project" value="UniProtKB-UniRule"/>
</dbReference>
<dbReference type="PROSITE" id="PS51163">
    <property type="entry name" value="YRDC"/>
    <property type="match status" value="1"/>
</dbReference>
<dbReference type="GO" id="GO:0061710">
    <property type="term" value="F:L-threonylcarbamoyladenylate synthase"/>
    <property type="evidence" value="ECO:0007669"/>
    <property type="project" value="UniProtKB-EC"/>
</dbReference>
<evidence type="ECO:0000256" key="2">
    <source>
        <dbReference type="ARBA" id="ARBA00022490"/>
    </source>
</evidence>